<reference evidence="2" key="1">
    <citation type="submission" date="2017-05" db="EMBL/GenBank/DDBJ databases">
        <authorList>
            <person name="Sung H."/>
        </authorList>
    </citation>
    <scope>NUCLEOTIDE SEQUENCE [LARGE SCALE GENOMIC DNA]</scope>
    <source>
        <strain evidence="2">AR23208</strain>
    </source>
</reference>
<proteinExistence type="predicted"/>
<name>A0A1Y0IS68_9BACL</name>
<dbReference type="InterPro" id="IPR052550">
    <property type="entry name" value="Pyrimidine_5'-ntase_YjjG"/>
</dbReference>
<dbReference type="Pfam" id="PF00702">
    <property type="entry name" value="Hydrolase"/>
    <property type="match status" value="1"/>
</dbReference>
<dbReference type="EMBL" id="CP021434">
    <property type="protein sequence ID" value="ARU62194.1"/>
    <property type="molecule type" value="Genomic_DNA"/>
</dbReference>
<gene>
    <name evidence="1" type="ORF">CBW65_15155</name>
</gene>
<dbReference type="InterPro" id="IPR006439">
    <property type="entry name" value="HAD-SF_hydro_IA"/>
</dbReference>
<dbReference type="Gene3D" id="3.40.50.1000">
    <property type="entry name" value="HAD superfamily/HAD-like"/>
    <property type="match status" value="1"/>
</dbReference>
<dbReference type="OrthoDB" id="9809962at2"/>
<dbReference type="SUPFAM" id="SSF56784">
    <property type="entry name" value="HAD-like"/>
    <property type="match status" value="1"/>
</dbReference>
<accession>A0A1Y0IS68</accession>
<sequence>MNVVLIDLDETLSDHRHSSRAGIGTLWHEHPALQQKTVEELEHEFWIMLDSMHSEVLKGNLTLEQARVERFRRLFAGCGQEMAAVEIDALTERYQDAYRRSRRAVPGAHELLRWLREQGAKIAVITNGFTTVQQQKLRECAIEELIDHLVTSEAAGAQKPDEAAFAEALRLTGGLAEHAVMIGDSWHADVNGAAQLGIKAFWLNRRGESCPDPSLAVEISDLSELPALLSAHWNTLKNSRA</sequence>
<evidence type="ECO:0000313" key="1">
    <source>
        <dbReference type="EMBL" id="ARU62194.1"/>
    </source>
</evidence>
<dbReference type="Gene3D" id="1.10.150.240">
    <property type="entry name" value="Putative phosphatase, domain 2"/>
    <property type="match status" value="1"/>
</dbReference>
<organism evidence="1 2">
    <name type="scientific">Tumebacillus avium</name>
    <dbReference type="NCBI Taxonomy" id="1903704"/>
    <lineage>
        <taxon>Bacteria</taxon>
        <taxon>Bacillati</taxon>
        <taxon>Bacillota</taxon>
        <taxon>Bacilli</taxon>
        <taxon>Bacillales</taxon>
        <taxon>Alicyclobacillaceae</taxon>
        <taxon>Tumebacillus</taxon>
    </lineage>
</organism>
<protein>
    <recommendedName>
        <fullName evidence="3">HAD family hydrolase</fullName>
    </recommendedName>
</protein>
<dbReference type="NCBIfam" id="TIGR01549">
    <property type="entry name" value="HAD-SF-IA-v1"/>
    <property type="match status" value="1"/>
</dbReference>
<dbReference type="KEGG" id="tum:CBW65_15155"/>
<dbReference type="InterPro" id="IPR023198">
    <property type="entry name" value="PGP-like_dom2"/>
</dbReference>
<dbReference type="RefSeq" id="WP_087457556.1">
    <property type="nucleotide sequence ID" value="NZ_CP021434.1"/>
</dbReference>
<dbReference type="Proteomes" id="UP000195437">
    <property type="component" value="Chromosome"/>
</dbReference>
<keyword evidence="2" id="KW-1185">Reference proteome</keyword>
<dbReference type="NCBIfam" id="TIGR01509">
    <property type="entry name" value="HAD-SF-IA-v3"/>
    <property type="match status" value="1"/>
</dbReference>
<dbReference type="PANTHER" id="PTHR47478:SF1">
    <property type="entry name" value="PYRIMIDINE 5'-NUCLEOTIDASE YJJG"/>
    <property type="match status" value="1"/>
</dbReference>
<dbReference type="PRINTS" id="PR00413">
    <property type="entry name" value="HADHALOGNASE"/>
</dbReference>
<dbReference type="InterPro" id="IPR036412">
    <property type="entry name" value="HAD-like_sf"/>
</dbReference>
<dbReference type="InterPro" id="IPR023214">
    <property type="entry name" value="HAD_sf"/>
</dbReference>
<evidence type="ECO:0000313" key="2">
    <source>
        <dbReference type="Proteomes" id="UP000195437"/>
    </source>
</evidence>
<evidence type="ECO:0008006" key="3">
    <source>
        <dbReference type="Google" id="ProtNLM"/>
    </source>
</evidence>
<dbReference type="PANTHER" id="PTHR47478">
    <property type="match status" value="1"/>
</dbReference>
<dbReference type="SFLD" id="SFLDS00003">
    <property type="entry name" value="Haloacid_Dehalogenase"/>
    <property type="match status" value="1"/>
</dbReference>
<dbReference type="AlphaFoldDB" id="A0A1Y0IS68"/>
<dbReference type="SFLD" id="SFLDG01129">
    <property type="entry name" value="C1.5:_HAD__Beta-PGM__Phosphata"/>
    <property type="match status" value="1"/>
</dbReference>